<name>A0A931HZ08_9HYPH</name>
<dbReference type="InterPro" id="IPR011335">
    <property type="entry name" value="Restrct_endonuc-II-like"/>
</dbReference>
<dbReference type="PANTHER" id="PTHR38590">
    <property type="entry name" value="BLL0828 PROTEIN"/>
    <property type="match status" value="1"/>
</dbReference>
<evidence type="ECO:0000313" key="4">
    <source>
        <dbReference type="Proteomes" id="UP000631694"/>
    </source>
</evidence>
<dbReference type="GO" id="GO:0004519">
    <property type="term" value="F:endonuclease activity"/>
    <property type="evidence" value="ECO:0007669"/>
    <property type="project" value="UniProtKB-KW"/>
</dbReference>
<gene>
    <name evidence="3" type="ORF">I5731_00320</name>
</gene>
<keyword evidence="3" id="KW-0540">Nuclease</keyword>
<dbReference type="Proteomes" id="UP000631694">
    <property type="component" value="Unassembled WGS sequence"/>
</dbReference>
<feature type="region of interest" description="Disordered" evidence="1">
    <location>
        <begin position="104"/>
        <end position="180"/>
    </location>
</feature>
<dbReference type="SUPFAM" id="SSF52980">
    <property type="entry name" value="Restriction endonuclease-like"/>
    <property type="match status" value="1"/>
</dbReference>
<comment type="caution">
    <text evidence="3">The sequence shown here is derived from an EMBL/GenBank/DDBJ whole genome shotgun (WGS) entry which is preliminary data.</text>
</comment>
<dbReference type="InterPro" id="IPR047216">
    <property type="entry name" value="Endonuclease_DUF559_bact"/>
</dbReference>
<evidence type="ECO:0000256" key="1">
    <source>
        <dbReference type="SAM" id="MobiDB-lite"/>
    </source>
</evidence>
<evidence type="ECO:0000259" key="2">
    <source>
        <dbReference type="Pfam" id="PF04480"/>
    </source>
</evidence>
<feature type="compositionally biased region" description="Basic and acidic residues" evidence="1">
    <location>
        <begin position="159"/>
        <end position="169"/>
    </location>
</feature>
<dbReference type="InterPro" id="IPR007569">
    <property type="entry name" value="DUF559"/>
</dbReference>
<protein>
    <submittedName>
        <fullName evidence="3">Endonuclease domain-containing protein</fullName>
    </submittedName>
</protein>
<dbReference type="RefSeq" id="WP_197309357.1">
    <property type="nucleotide sequence ID" value="NZ_JADZLT010000030.1"/>
</dbReference>
<feature type="domain" description="DUF559" evidence="2">
    <location>
        <begin position="2"/>
        <end position="94"/>
    </location>
</feature>
<reference evidence="3" key="1">
    <citation type="submission" date="2020-12" db="EMBL/GenBank/DDBJ databases">
        <title>Methylobrevis albus sp. nov., isolated from fresh water lack sediment.</title>
        <authorList>
            <person name="Zou Q."/>
        </authorList>
    </citation>
    <scope>NUCLEOTIDE SEQUENCE</scope>
    <source>
        <strain evidence="3">L22</strain>
    </source>
</reference>
<dbReference type="EMBL" id="JADZLT010000030">
    <property type="protein sequence ID" value="MBH0236253.1"/>
    <property type="molecule type" value="Genomic_DNA"/>
</dbReference>
<sequence length="180" mass="19497">MPEPERRLWRALRGHRFAGLSFRRQQPIGPYIADFVCFSAKLVIEADGDSHGHEPQRRHDAVRARFLEAAGFRVVRFWNAEIMTGLDGVLERLRGELIAAGAVAADGPPLPVPPPRGGRGRQPPLAKTAATNETLSSCVPSPLEGEGQGGGDYPGGRDQTPRTKPDRAARHPPASNGTDR</sequence>
<dbReference type="Gene3D" id="3.40.960.10">
    <property type="entry name" value="VSR Endonuclease"/>
    <property type="match status" value="1"/>
</dbReference>
<keyword evidence="4" id="KW-1185">Reference proteome</keyword>
<dbReference type="CDD" id="cd01038">
    <property type="entry name" value="Endonuclease_DUF559"/>
    <property type="match status" value="1"/>
</dbReference>
<keyword evidence="3" id="KW-0255">Endonuclease</keyword>
<accession>A0A931HZ08</accession>
<dbReference type="PANTHER" id="PTHR38590:SF1">
    <property type="entry name" value="BLL0828 PROTEIN"/>
    <property type="match status" value="1"/>
</dbReference>
<evidence type="ECO:0000313" key="3">
    <source>
        <dbReference type="EMBL" id="MBH0236253.1"/>
    </source>
</evidence>
<keyword evidence="3" id="KW-0378">Hydrolase</keyword>
<dbReference type="AlphaFoldDB" id="A0A931HZ08"/>
<feature type="compositionally biased region" description="Polar residues" evidence="1">
    <location>
        <begin position="129"/>
        <end position="139"/>
    </location>
</feature>
<organism evidence="3 4">
    <name type="scientific">Methylobrevis albus</name>
    <dbReference type="NCBI Taxonomy" id="2793297"/>
    <lineage>
        <taxon>Bacteria</taxon>
        <taxon>Pseudomonadati</taxon>
        <taxon>Pseudomonadota</taxon>
        <taxon>Alphaproteobacteria</taxon>
        <taxon>Hyphomicrobiales</taxon>
        <taxon>Pleomorphomonadaceae</taxon>
        <taxon>Methylobrevis</taxon>
    </lineage>
</organism>
<dbReference type="Pfam" id="PF04480">
    <property type="entry name" value="DUF559"/>
    <property type="match status" value="1"/>
</dbReference>
<proteinExistence type="predicted"/>